<reference evidence="2 3" key="1">
    <citation type="journal article" date="2015" name="PeerJ">
        <title>First genomic representation of candidate bacterial phylum KSB3 points to enhanced environmental sensing as a trigger of wastewater bulking.</title>
        <authorList>
            <person name="Sekiguchi Y."/>
            <person name="Ohashi A."/>
            <person name="Parks D.H."/>
            <person name="Yamauchi T."/>
            <person name="Tyson G.W."/>
            <person name="Hugenholtz P."/>
        </authorList>
    </citation>
    <scope>NUCLEOTIDE SEQUENCE [LARGE SCALE GENOMIC DNA]</scope>
</reference>
<sequence>MTLQERDPQEACARCNLMAQLAVERIESSPELGLIAGELKAAHHLSFADAWIAATAKFHQARLVHTDPEFEQVQDEVTLLPLPYK</sequence>
<feature type="domain" description="PIN" evidence="1">
    <location>
        <begin position="20"/>
        <end position="74"/>
    </location>
</feature>
<dbReference type="AlphaFoldDB" id="A0A0S6VR57"/>
<keyword evidence="3" id="KW-1185">Reference proteome</keyword>
<name>A0A0S6VR57_9BACT</name>
<organism evidence="2 3">
    <name type="scientific">Candidatus Moduliflexus flocculans</name>
    <dbReference type="NCBI Taxonomy" id="1499966"/>
    <lineage>
        <taxon>Bacteria</taxon>
        <taxon>Candidatus Moduliflexota</taxon>
        <taxon>Candidatus Moduliflexia</taxon>
        <taxon>Candidatus Moduliflexales</taxon>
        <taxon>Candidatus Moduliflexaceae</taxon>
    </lineage>
</organism>
<dbReference type="Proteomes" id="UP000030700">
    <property type="component" value="Unassembled WGS sequence"/>
</dbReference>
<dbReference type="Gene3D" id="3.40.50.1010">
    <property type="entry name" value="5'-nuclease"/>
    <property type="match status" value="1"/>
</dbReference>
<dbReference type="HOGENOM" id="CLU_2505972_0_0_0"/>
<dbReference type="InterPro" id="IPR029060">
    <property type="entry name" value="PIN-like_dom_sf"/>
</dbReference>
<accession>A0A0S6VR57</accession>
<gene>
    <name evidence="2" type="ORF">U14_01024</name>
</gene>
<proteinExistence type="predicted"/>
<dbReference type="EMBL" id="DF820455">
    <property type="protein sequence ID" value="GAK49800.1"/>
    <property type="molecule type" value="Genomic_DNA"/>
</dbReference>
<dbReference type="Pfam" id="PF01850">
    <property type="entry name" value="PIN"/>
    <property type="match status" value="1"/>
</dbReference>
<dbReference type="STRING" id="1499966.U14_01024"/>
<dbReference type="InterPro" id="IPR002716">
    <property type="entry name" value="PIN_dom"/>
</dbReference>
<evidence type="ECO:0000259" key="1">
    <source>
        <dbReference type="Pfam" id="PF01850"/>
    </source>
</evidence>
<evidence type="ECO:0000313" key="2">
    <source>
        <dbReference type="EMBL" id="GAK49800.1"/>
    </source>
</evidence>
<protein>
    <recommendedName>
        <fullName evidence="1">PIN domain-containing protein</fullName>
    </recommendedName>
</protein>
<evidence type="ECO:0000313" key="3">
    <source>
        <dbReference type="Proteomes" id="UP000030700"/>
    </source>
</evidence>
<dbReference type="SUPFAM" id="SSF88723">
    <property type="entry name" value="PIN domain-like"/>
    <property type="match status" value="1"/>
</dbReference>